<accession>A0A0M0JNF8</accession>
<dbReference type="GO" id="GO:0004659">
    <property type="term" value="F:prenyltransferase activity"/>
    <property type="evidence" value="ECO:0007669"/>
    <property type="project" value="InterPro"/>
</dbReference>
<dbReference type="GO" id="GO:0005525">
    <property type="term" value="F:GTP binding"/>
    <property type="evidence" value="ECO:0007669"/>
    <property type="project" value="UniProtKB-KW"/>
</dbReference>
<dbReference type="Gene3D" id="3.40.50.300">
    <property type="entry name" value="P-loop containing nucleotide triphosphate hydrolases"/>
    <property type="match status" value="2"/>
</dbReference>
<keyword evidence="4" id="KW-0808">Transferase</keyword>
<evidence type="ECO:0000256" key="10">
    <source>
        <dbReference type="ARBA" id="ARBA00023229"/>
    </source>
</evidence>
<evidence type="ECO:0000256" key="1">
    <source>
        <dbReference type="ARBA" id="ARBA00001946"/>
    </source>
</evidence>
<dbReference type="OrthoDB" id="5839at2759"/>
<dbReference type="InterPro" id="IPR033749">
    <property type="entry name" value="Polyprenyl_synt_CS"/>
</dbReference>
<evidence type="ECO:0000256" key="5">
    <source>
        <dbReference type="ARBA" id="ARBA00022723"/>
    </source>
</evidence>
<dbReference type="PANTHER" id="PTHR12001:SF69">
    <property type="entry name" value="ALL TRANS-POLYPRENYL-DIPHOSPHATE SYNTHASE PDSS1"/>
    <property type="match status" value="1"/>
</dbReference>
<dbReference type="InterPro" id="IPR004130">
    <property type="entry name" value="Gpn"/>
</dbReference>
<dbReference type="Pfam" id="PF03029">
    <property type="entry name" value="ATP_bind_1"/>
    <property type="match status" value="1"/>
</dbReference>
<evidence type="ECO:0000256" key="2">
    <source>
        <dbReference type="ARBA" id="ARBA00005290"/>
    </source>
</evidence>
<dbReference type="SFLD" id="SFLDS00005">
    <property type="entry name" value="Isoprenoid_Synthase_Type_I"/>
    <property type="match status" value="1"/>
</dbReference>
<keyword evidence="6" id="KW-0547">Nucleotide-binding</keyword>
<dbReference type="GO" id="GO:0006744">
    <property type="term" value="P:ubiquinone biosynthetic process"/>
    <property type="evidence" value="ECO:0007669"/>
    <property type="project" value="TreeGrafter"/>
</dbReference>
<evidence type="ECO:0000256" key="8">
    <source>
        <dbReference type="ARBA" id="ARBA00022842"/>
    </source>
</evidence>
<comment type="caution">
    <text evidence="11">The sequence shown here is derived from an EMBL/GenBank/DDBJ whole genome shotgun (WGS) entry which is preliminary data.</text>
</comment>
<dbReference type="Proteomes" id="UP000037460">
    <property type="component" value="Unassembled WGS sequence"/>
</dbReference>
<evidence type="ECO:0000256" key="3">
    <source>
        <dbReference type="ARBA" id="ARBA00006706"/>
    </source>
</evidence>
<keyword evidence="5" id="KW-0479">Metal-binding</keyword>
<evidence type="ECO:0000256" key="4">
    <source>
        <dbReference type="ARBA" id="ARBA00022679"/>
    </source>
</evidence>
<dbReference type="PROSITE" id="PS00723">
    <property type="entry name" value="POLYPRENYL_SYNTHASE_1"/>
    <property type="match status" value="1"/>
</dbReference>
<evidence type="ECO:0000256" key="7">
    <source>
        <dbReference type="ARBA" id="ARBA00022801"/>
    </source>
</evidence>
<comment type="similarity">
    <text evidence="2">Belongs to the GPN-loop GTPase family.</text>
</comment>
<dbReference type="InterPro" id="IPR008949">
    <property type="entry name" value="Isoprenoid_synthase_dom_sf"/>
</dbReference>
<dbReference type="InterPro" id="IPR000092">
    <property type="entry name" value="Polyprenyl_synt"/>
</dbReference>
<sequence>MVFGQVVIGPPGSGKTTYCNGMRQFLEGLGRKVAVVNLDPANDVLPCAVEADIRDLISLEGAAAACELGPNGALVYCIEFLEANLDWLIDALERLKDCYVLIDMPGQVELYTHHDSVQLELPQINLLSKVDLIESYGELAFGLDFYTDVLDPSRLLPLLQEREGDTPFARKHAKLNAAIAELVDDFSLVAFGTLNITDKQSMARALKSIDKANGYCFGVVDDPNIFSTVAAGETEWDDERVGRFTRRSSASRVAVADKDREPVVVDSTTMTTVRSLNEKSLSKFRCHSISKDPSPDVNPFGMVAAELSTLNGEVCAQLEGKDDDLVGSAQHFFGAGNTREGKRVRPVIVCLMGQAASLAAGLSEEQAAAAYVKHRELAAITEMIHTASLVHDDVLDGADTRRGGSAVHKLFTTKAAVLSGDFLLARASIALAKLAHPQVVKEMAKSLEALVQGEIMQLQSTEEERLSLEYYLTKSYCKTASLMAFSCKSAALLASHPLESSTVVAAEKFGYHFGLAFQVIDDLLDFTGTSDTLGKPGLQDMALGLSTAPVLYGIEEQPELKELVARKFGQPGDVHRACELVLASKGLQRTKELANFHAQAAVDACCSLPVSKQRDGLIQLCHVVLSRSS</sequence>
<comment type="cofactor">
    <cofactor evidence="1">
        <name>Mg(2+)</name>
        <dbReference type="ChEBI" id="CHEBI:18420"/>
    </cofactor>
</comment>
<keyword evidence="10" id="KW-0414">Isoprene biosynthesis</keyword>
<gene>
    <name evidence="11" type="ORF">Ctob_009232</name>
</gene>
<dbReference type="Gene3D" id="1.10.600.10">
    <property type="entry name" value="Farnesyl Diphosphate Synthase"/>
    <property type="match status" value="1"/>
</dbReference>
<dbReference type="SUPFAM" id="SSF48576">
    <property type="entry name" value="Terpenoid synthases"/>
    <property type="match status" value="1"/>
</dbReference>
<dbReference type="GO" id="GO:0016787">
    <property type="term" value="F:hydrolase activity"/>
    <property type="evidence" value="ECO:0007669"/>
    <property type="project" value="UniProtKB-KW"/>
</dbReference>
<dbReference type="AlphaFoldDB" id="A0A0M0JNF8"/>
<keyword evidence="8" id="KW-0460">Magnesium</keyword>
<dbReference type="InterPro" id="IPR027417">
    <property type="entry name" value="P-loop_NTPase"/>
</dbReference>
<organism evidence="11 12">
    <name type="scientific">Chrysochromulina tobinii</name>
    <dbReference type="NCBI Taxonomy" id="1460289"/>
    <lineage>
        <taxon>Eukaryota</taxon>
        <taxon>Haptista</taxon>
        <taxon>Haptophyta</taxon>
        <taxon>Prymnesiophyceae</taxon>
        <taxon>Prymnesiales</taxon>
        <taxon>Chrysochromulinaceae</taxon>
        <taxon>Chrysochromulina</taxon>
    </lineage>
</organism>
<dbReference type="GO" id="GO:1990234">
    <property type="term" value="C:transferase complex"/>
    <property type="evidence" value="ECO:0007669"/>
    <property type="project" value="TreeGrafter"/>
</dbReference>
<keyword evidence="12" id="KW-1185">Reference proteome</keyword>
<reference evidence="12" key="1">
    <citation type="journal article" date="2015" name="PLoS Genet.">
        <title>Genome Sequence and Transcriptome Analyses of Chrysochromulina tobin: Metabolic Tools for Enhanced Algal Fitness in the Prominent Order Prymnesiales (Haptophyceae).</title>
        <authorList>
            <person name="Hovde B.T."/>
            <person name="Deodato C.R."/>
            <person name="Hunsperger H.M."/>
            <person name="Ryken S.A."/>
            <person name="Yost W."/>
            <person name="Jha R.K."/>
            <person name="Patterson J."/>
            <person name="Monnat R.J. Jr."/>
            <person name="Barlow S.B."/>
            <person name="Starkenburg S.R."/>
            <person name="Cattolico R.A."/>
        </authorList>
    </citation>
    <scope>NUCLEOTIDE SEQUENCE</scope>
    <source>
        <strain evidence="12">CCMP291</strain>
    </source>
</reference>
<evidence type="ECO:0000313" key="12">
    <source>
        <dbReference type="Proteomes" id="UP000037460"/>
    </source>
</evidence>
<dbReference type="SUPFAM" id="SSF52540">
    <property type="entry name" value="P-loop containing nucleoside triphosphate hydrolases"/>
    <property type="match status" value="1"/>
</dbReference>
<keyword evidence="7" id="KW-0378">Hydrolase</keyword>
<dbReference type="PROSITE" id="PS00444">
    <property type="entry name" value="POLYPRENYL_SYNTHASE_2"/>
    <property type="match status" value="1"/>
</dbReference>
<dbReference type="GO" id="GO:0046872">
    <property type="term" value="F:metal ion binding"/>
    <property type="evidence" value="ECO:0007669"/>
    <property type="project" value="UniProtKB-KW"/>
</dbReference>
<keyword evidence="9" id="KW-0342">GTP-binding</keyword>
<dbReference type="PANTHER" id="PTHR12001">
    <property type="entry name" value="GERANYLGERANYL PYROPHOSPHATE SYNTHASE"/>
    <property type="match status" value="1"/>
</dbReference>
<dbReference type="Pfam" id="PF00348">
    <property type="entry name" value="polyprenyl_synt"/>
    <property type="match status" value="1"/>
</dbReference>
<protein>
    <submittedName>
        <fullName evidence="11">Geranyl diphosphate synthase</fullName>
    </submittedName>
</protein>
<evidence type="ECO:0000256" key="9">
    <source>
        <dbReference type="ARBA" id="ARBA00023134"/>
    </source>
</evidence>
<evidence type="ECO:0000313" key="11">
    <source>
        <dbReference type="EMBL" id="KOO27798.1"/>
    </source>
</evidence>
<dbReference type="CDD" id="cd00685">
    <property type="entry name" value="Trans_IPPS_HT"/>
    <property type="match status" value="1"/>
</dbReference>
<name>A0A0M0JNF8_9EUKA</name>
<proteinExistence type="inferred from homology"/>
<dbReference type="EMBL" id="JWZX01002663">
    <property type="protein sequence ID" value="KOO27798.1"/>
    <property type="molecule type" value="Genomic_DNA"/>
</dbReference>
<comment type="similarity">
    <text evidence="3">Belongs to the FPP/GGPP synthase family.</text>
</comment>
<evidence type="ECO:0000256" key="6">
    <source>
        <dbReference type="ARBA" id="ARBA00022741"/>
    </source>
</evidence>
<dbReference type="GO" id="GO:0008299">
    <property type="term" value="P:isoprenoid biosynthetic process"/>
    <property type="evidence" value="ECO:0007669"/>
    <property type="project" value="UniProtKB-KW"/>
</dbReference>